<dbReference type="InterPro" id="IPR002347">
    <property type="entry name" value="SDR_fam"/>
</dbReference>
<proteinExistence type="inferred from homology"/>
<dbReference type="AlphaFoldDB" id="A0A1F4Q4J8"/>
<dbReference type="NCBIfam" id="NF005559">
    <property type="entry name" value="PRK07231.1"/>
    <property type="match status" value="1"/>
</dbReference>
<dbReference type="Pfam" id="PF13561">
    <property type="entry name" value="adh_short_C2"/>
    <property type="match status" value="1"/>
</dbReference>
<protein>
    <submittedName>
        <fullName evidence="4">Beta-ketoacyl-ACP reductase</fullName>
    </submittedName>
</protein>
<evidence type="ECO:0000313" key="5">
    <source>
        <dbReference type="Proteomes" id="UP000178724"/>
    </source>
</evidence>
<dbReference type="CDD" id="cd05333">
    <property type="entry name" value="BKR_SDR_c"/>
    <property type="match status" value="1"/>
</dbReference>
<gene>
    <name evidence="4" type="ORF">A2625_07590</name>
</gene>
<dbReference type="Proteomes" id="UP000178724">
    <property type="component" value="Unassembled WGS sequence"/>
</dbReference>
<evidence type="ECO:0000259" key="3">
    <source>
        <dbReference type="SMART" id="SM00822"/>
    </source>
</evidence>
<reference evidence="4 5" key="1">
    <citation type="journal article" date="2016" name="Nat. Commun.">
        <title>Thousands of microbial genomes shed light on interconnected biogeochemical processes in an aquifer system.</title>
        <authorList>
            <person name="Anantharaman K."/>
            <person name="Brown C.T."/>
            <person name="Hug L.A."/>
            <person name="Sharon I."/>
            <person name="Castelle C.J."/>
            <person name="Probst A.J."/>
            <person name="Thomas B.C."/>
            <person name="Singh A."/>
            <person name="Wilkins M.J."/>
            <person name="Karaoz U."/>
            <person name="Brodie E.L."/>
            <person name="Williams K.H."/>
            <person name="Hubbard S.S."/>
            <person name="Banfield J.F."/>
        </authorList>
    </citation>
    <scope>NUCLEOTIDE SEQUENCE [LARGE SCALE GENOMIC DNA]</scope>
</reference>
<dbReference type="PRINTS" id="PR00080">
    <property type="entry name" value="SDRFAMILY"/>
</dbReference>
<sequence length="244" mass="26389">MLLNGKVVIVTGASRGIGRAIALLFAAEGAKVAVNYAEDKVAAEAVVRQINGDAFACKARVEAPGEIEELIEKTLMKWGKIDILVNNAGIIKDKFLMMMSQQEWQSVIDVNLTGVFNCCKAIARPMIAQKSGKIINISSIASCRGALGQVNYAASKAGVEGMTRALIKEFSRYNIYVNTIAPGFIESERVKNLRDEMKKDYLRLIPLARFGRPEEVAGVALFLASDAASYIQGQTIIVDGGMVV</sequence>
<dbReference type="InterPro" id="IPR036291">
    <property type="entry name" value="NAD(P)-bd_dom_sf"/>
</dbReference>
<dbReference type="Gene3D" id="3.40.50.720">
    <property type="entry name" value="NAD(P)-binding Rossmann-like Domain"/>
    <property type="match status" value="1"/>
</dbReference>
<feature type="domain" description="Ketoreductase" evidence="3">
    <location>
        <begin position="6"/>
        <end position="178"/>
    </location>
</feature>
<dbReference type="InterPro" id="IPR050259">
    <property type="entry name" value="SDR"/>
</dbReference>
<dbReference type="NCBIfam" id="NF009466">
    <property type="entry name" value="PRK12826.1-2"/>
    <property type="match status" value="1"/>
</dbReference>
<accession>A0A1F4Q4J8</accession>
<evidence type="ECO:0000313" key="4">
    <source>
        <dbReference type="EMBL" id="OGB90885.1"/>
    </source>
</evidence>
<comment type="similarity">
    <text evidence="1">Belongs to the short-chain dehydrogenases/reductases (SDR) family.</text>
</comment>
<name>A0A1F4Q4J8_UNCSA</name>
<comment type="caution">
    <text evidence="4">The sequence shown here is derived from an EMBL/GenBank/DDBJ whole genome shotgun (WGS) entry which is preliminary data.</text>
</comment>
<organism evidence="4 5">
    <name type="scientific">candidate division WOR-1 bacterium RIFCSPHIGHO2_01_FULL_53_15</name>
    <dbReference type="NCBI Taxonomy" id="1802564"/>
    <lineage>
        <taxon>Bacteria</taxon>
        <taxon>Bacillati</taxon>
        <taxon>Saganbacteria</taxon>
    </lineage>
</organism>
<dbReference type="PRINTS" id="PR00081">
    <property type="entry name" value="GDHRDH"/>
</dbReference>
<dbReference type="GO" id="GO:0016491">
    <property type="term" value="F:oxidoreductase activity"/>
    <property type="evidence" value="ECO:0007669"/>
    <property type="project" value="UniProtKB-KW"/>
</dbReference>
<dbReference type="InterPro" id="IPR057326">
    <property type="entry name" value="KR_dom"/>
</dbReference>
<keyword evidence="2" id="KW-0560">Oxidoreductase</keyword>
<dbReference type="EMBL" id="METM01000003">
    <property type="protein sequence ID" value="OGB90885.1"/>
    <property type="molecule type" value="Genomic_DNA"/>
</dbReference>
<evidence type="ECO:0000256" key="1">
    <source>
        <dbReference type="ARBA" id="ARBA00006484"/>
    </source>
</evidence>
<dbReference type="PANTHER" id="PTHR42879:SF2">
    <property type="entry name" value="3-OXOACYL-[ACYL-CARRIER-PROTEIN] REDUCTASE FABG"/>
    <property type="match status" value="1"/>
</dbReference>
<evidence type="ECO:0000256" key="2">
    <source>
        <dbReference type="ARBA" id="ARBA00023002"/>
    </source>
</evidence>
<dbReference type="PANTHER" id="PTHR42879">
    <property type="entry name" value="3-OXOACYL-(ACYL-CARRIER-PROTEIN) REDUCTASE"/>
    <property type="match status" value="1"/>
</dbReference>
<dbReference type="FunFam" id="3.40.50.720:FF:000173">
    <property type="entry name" value="3-oxoacyl-[acyl-carrier protein] reductase"/>
    <property type="match status" value="1"/>
</dbReference>
<dbReference type="SUPFAM" id="SSF51735">
    <property type="entry name" value="NAD(P)-binding Rossmann-fold domains"/>
    <property type="match status" value="1"/>
</dbReference>
<dbReference type="SMART" id="SM00822">
    <property type="entry name" value="PKS_KR"/>
    <property type="match status" value="1"/>
</dbReference>